<organism evidence="2 3">
    <name type="scientific">Platanthera guangdongensis</name>
    <dbReference type="NCBI Taxonomy" id="2320717"/>
    <lineage>
        <taxon>Eukaryota</taxon>
        <taxon>Viridiplantae</taxon>
        <taxon>Streptophyta</taxon>
        <taxon>Embryophyta</taxon>
        <taxon>Tracheophyta</taxon>
        <taxon>Spermatophyta</taxon>
        <taxon>Magnoliopsida</taxon>
        <taxon>Liliopsida</taxon>
        <taxon>Asparagales</taxon>
        <taxon>Orchidaceae</taxon>
        <taxon>Orchidoideae</taxon>
        <taxon>Orchideae</taxon>
        <taxon>Orchidinae</taxon>
        <taxon>Platanthera</taxon>
    </lineage>
</organism>
<dbReference type="EMBL" id="JBBWWR010000001">
    <property type="protein sequence ID" value="KAK8970674.1"/>
    <property type="molecule type" value="Genomic_DNA"/>
</dbReference>
<dbReference type="InterPro" id="IPR007518">
    <property type="entry name" value="MINDY"/>
</dbReference>
<proteinExistence type="predicted"/>
<accession>A0ABR2N3E2</accession>
<dbReference type="InterPro" id="IPR033979">
    <property type="entry name" value="MINDY_domain"/>
</dbReference>
<reference evidence="2 3" key="1">
    <citation type="journal article" date="2022" name="Nat. Plants">
        <title>Genomes of leafy and leafless Platanthera orchids illuminate the evolution of mycoheterotrophy.</title>
        <authorList>
            <person name="Li M.H."/>
            <person name="Liu K.W."/>
            <person name="Li Z."/>
            <person name="Lu H.C."/>
            <person name="Ye Q.L."/>
            <person name="Zhang D."/>
            <person name="Wang J.Y."/>
            <person name="Li Y.F."/>
            <person name="Zhong Z.M."/>
            <person name="Liu X."/>
            <person name="Yu X."/>
            <person name="Liu D.K."/>
            <person name="Tu X.D."/>
            <person name="Liu B."/>
            <person name="Hao Y."/>
            <person name="Liao X.Y."/>
            <person name="Jiang Y.T."/>
            <person name="Sun W.H."/>
            <person name="Chen J."/>
            <person name="Chen Y.Q."/>
            <person name="Ai Y."/>
            <person name="Zhai J.W."/>
            <person name="Wu S.S."/>
            <person name="Zhou Z."/>
            <person name="Hsiao Y.Y."/>
            <person name="Wu W.L."/>
            <person name="Chen Y.Y."/>
            <person name="Lin Y.F."/>
            <person name="Hsu J.L."/>
            <person name="Li C.Y."/>
            <person name="Wang Z.W."/>
            <person name="Zhao X."/>
            <person name="Zhong W.Y."/>
            <person name="Ma X.K."/>
            <person name="Ma L."/>
            <person name="Huang J."/>
            <person name="Chen G.Z."/>
            <person name="Huang M.Z."/>
            <person name="Huang L."/>
            <person name="Peng D.H."/>
            <person name="Luo Y.B."/>
            <person name="Zou S.Q."/>
            <person name="Chen S.P."/>
            <person name="Lan S."/>
            <person name="Tsai W.C."/>
            <person name="Van de Peer Y."/>
            <person name="Liu Z.J."/>
        </authorList>
    </citation>
    <scope>NUCLEOTIDE SEQUENCE [LARGE SCALE GENOMIC DNA]</scope>
    <source>
        <strain evidence="2">Lor288</strain>
    </source>
</reference>
<dbReference type="Proteomes" id="UP001412067">
    <property type="component" value="Unassembled WGS sequence"/>
</dbReference>
<sequence length="166" mass="19048">MAAEDRRSEVDDVVYKTKVVQFLGRFTPIVLQNENGPCPLLAICNVLLLRNSNNLSLDAPEVPLHKLLSLVVEKLIDSNSSEHEKDDGYLINQQQNIADVIDLLSRLATGIDVNVQFRKVNDFEFTRECAIFDILDIGLYHDWIVDPHVLSFCFLIYRYELSCLFF</sequence>
<evidence type="ECO:0000313" key="3">
    <source>
        <dbReference type="Proteomes" id="UP001412067"/>
    </source>
</evidence>
<protein>
    <recommendedName>
        <fullName evidence="1">MINDY deubiquitinase domain-containing protein</fullName>
    </recommendedName>
</protein>
<evidence type="ECO:0000313" key="2">
    <source>
        <dbReference type="EMBL" id="KAK8970674.1"/>
    </source>
</evidence>
<comment type="caution">
    <text evidence="2">The sequence shown here is derived from an EMBL/GenBank/DDBJ whole genome shotgun (WGS) entry which is preliminary data.</text>
</comment>
<gene>
    <name evidence="2" type="ORF">KSP40_PGU006537</name>
</gene>
<dbReference type="PANTHER" id="PTHR18063:SF6">
    <property type="entry name" value="UBIQUITIN CARBOXYL-TERMINAL HYDROLASE"/>
    <property type="match status" value="1"/>
</dbReference>
<feature type="domain" description="MINDY deubiquitinase" evidence="1">
    <location>
        <begin position="14"/>
        <end position="148"/>
    </location>
</feature>
<name>A0ABR2N3E2_9ASPA</name>
<dbReference type="PANTHER" id="PTHR18063">
    <property type="entry name" value="NF-E2 INDUCIBLE PROTEIN"/>
    <property type="match status" value="1"/>
</dbReference>
<evidence type="ECO:0000259" key="1">
    <source>
        <dbReference type="Pfam" id="PF04424"/>
    </source>
</evidence>
<dbReference type="Pfam" id="PF04424">
    <property type="entry name" value="MINDY_DUB"/>
    <property type="match status" value="1"/>
</dbReference>
<keyword evidence="3" id="KW-1185">Reference proteome</keyword>